<keyword evidence="5" id="KW-1185">Reference proteome</keyword>
<dbReference type="PANTHER" id="PTHR34580">
    <property type="match status" value="1"/>
</dbReference>
<dbReference type="GO" id="GO:0003677">
    <property type="term" value="F:DNA binding"/>
    <property type="evidence" value="ECO:0007669"/>
    <property type="project" value="UniProtKB-KW"/>
</dbReference>
<evidence type="ECO:0000313" key="4">
    <source>
        <dbReference type="EMBL" id="TDN57146.1"/>
    </source>
</evidence>
<organism evidence="4 5">
    <name type="scientific">Azoarcus indigens</name>
    <dbReference type="NCBI Taxonomy" id="29545"/>
    <lineage>
        <taxon>Bacteria</taxon>
        <taxon>Pseudomonadati</taxon>
        <taxon>Pseudomonadota</taxon>
        <taxon>Betaproteobacteria</taxon>
        <taxon>Rhodocyclales</taxon>
        <taxon>Zoogloeaceae</taxon>
        <taxon>Azoarcus</taxon>
    </lineage>
</organism>
<dbReference type="InterPro" id="IPR051534">
    <property type="entry name" value="CBASS_pafABC_assoc_protein"/>
</dbReference>
<dbReference type="SUPFAM" id="SSF46785">
    <property type="entry name" value="Winged helix' DNA-binding domain"/>
    <property type="match status" value="1"/>
</dbReference>
<dbReference type="InterPro" id="IPR028349">
    <property type="entry name" value="PafC-like"/>
</dbReference>
<dbReference type="InterPro" id="IPR026881">
    <property type="entry name" value="WYL_dom"/>
</dbReference>
<feature type="domain" description="HTH deoR-type" evidence="3">
    <location>
        <begin position="3"/>
        <end position="58"/>
    </location>
</feature>
<dbReference type="PIRSF" id="PIRSF016838">
    <property type="entry name" value="PafC"/>
    <property type="match status" value="1"/>
</dbReference>
<dbReference type="InterPro" id="IPR001034">
    <property type="entry name" value="DeoR_HTH"/>
</dbReference>
<proteinExistence type="predicted"/>
<evidence type="ECO:0000256" key="1">
    <source>
        <dbReference type="ARBA" id="ARBA00023015"/>
    </source>
</evidence>
<dbReference type="AlphaFoldDB" id="A0A4R6EFR7"/>
<keyword evidence="1" id="KW-0805">Transcription regulation</keyword>
<dbReference type="GO" id="GO:0003700">
    <property type="term" value="F:DNA-binding transcription factor activity"/>
    <property type="evidence" value="ECO:0007669"/>
    <property type="project" value="InterPro"/>
</dbReference>
<dbReference type="InterPro" id="IPR036388">
    <property type="entry name" value="WH-like_DNA-bd_sf"/>
</dbReference>
<dbReference type="RefSeq" id="WP_133588053.1">
    <property type="nucleotide sequence ID" value="NZ_SNVV01000001.1"/>
</dbReference>
<dbReference type="InterPro" id="IPR036390">
    <property type="entry name" value="WH_DNA-bd_sf"/>
</dbReference>
<reference evidence="4 5" key="1">
    <citation type="submission" date="2019-03" db="EMBL/GenBank/DDBJ databases">
        <title>Genomic Encyclopedia of Type Strains, Phase IV (KMG-IV): sequencing the most valuable type-strain genomes for metagenomic binning, comparative biology and taxonomic classification.</title>
        <authorList>
            <person name="Goeker M."/>
        </authorList>
    </citation>
    <scope>NUCLEOTIDE SEQUENCE [LARGE SCALE GENOMIC DNA]</scope>
    <source>
        <strain evidence="4 5">DSM 12121</strain>
    </source>
</reference>
<dbReference type="PANTHER" id="PTHR34580:SF1">
    <property type="entry name" value="PROTEIN PAFC"/>
    <property type="match status" value="1"/>
</dbReference>
<comment type="caution">
    <text evidence="4">The sequence shown here is derived from an EMBL/GenBank/DDBJ whole genome shotgun (WGS) entry which is preliminary data.</text>
</comment>
<dbReference type="OrthoDB" id="9807255at2"/>
<evidence type="ECO:0000259" key="3">
    <source>
        <dbReference type="PROSITE" id="PS51000"/>
    </source>
</evidence>
<evidence type="ECO:0000313" key="5">
    <source>
        <dbReference type="Proteomes" id="UP000295129"/>
    </source>
</evidence>
<keyword evidence="4" id="KW-0238">DNA-binding</keyword>
<keyword evidence="2" id="KW-0804">Transcription</keyword>
<dbReference type="Pfam" id="PF25583">
    <property type="entry name" value="WCX"/>
    <property type="match status" value="1"/>
</dbReference>
<name>A0A4R6EFR7_9RHOO</name>
<dbReference type="Pfam" id="PF13280">
    <property type="entry name" value="WYL"/>
    <property type="match status" value="1"/>
</dbReference>
<gene>
    <name evidence="4" type="ORF">C7389_101532</name>
</gene>
<dbReference type="Gene3D" id="1.10.10.10">
    <property type="entry name" value="Winged helix-like DNA-binding domain superfamily/Winged helix DNA-binding domain"/>
    <property type="match status" value="1"/>
</dbReference>
<dbReference type="InterPro" id="IPR013196">
    <property type="entry name" value="HTH_11"/>
</dbReference>
<dbReference type="EMBL" id="SNVV01000001">
    <property type="protein sequence ID" value="TDN57146.1"/>
    <property type="molecule type" value="Genomic_DNA"/>
</dbReference>
<dbReference type="Proteomes" id="UP000295129">
    <property type="component" value="Unassembled WGS sequence"/>
</dbReference>
<dbReference type="Pfam" id="PF08279">
    <property type="entry name" value="HTH_11"/>
    <property type="match status" value="1"/>
</dbReference>
<dbReference type="InterPro" id="IPR057727">
    <property type="entry name" value="WCX_dom"/>
</dbReference>
<dbReference type="PROSITE" id="PS51000">
    <property type="entry name" value="HTH_DEOR_2"/>
    <property type="match status" value="1"/>
</dbReference>
<accession>A0A4R6EFR7</accession>
<sequence>MNRTDRLLALILFLQGRRVVTAEEMASHFGLSVRTIYRDLAALGEAGVPISAEAGIGYRLVKGYHLPPVNFTEEEAAALLTGGLLVRHLTDASLDARMASALAKVRAILPAAQLNRIDRLERGLGTATQVEPPSQAPLDLLQQALAACRVLRFRYRGATQTIATEREVEAHALVHYLGRWHLLAWCRLRGDWRDFRSDRMEATELRDEVFTPRAGTAGPLSAADFIDIILPPAREWARVRFTPLAADRARREWWQGVRDVEPTPDDGGQVTLALASFDLHTLASWLIGFGTEVQVLEPAALRDCLVALARTAARHHAAAPATGPAAS</sequence>
<evidence type="ECO:0000256" key="2">
    <source>
        <dbReference type="ARBA" id="ARBA00023163"/>
    </source>
</evidence>
<protein>
    <submittedName>
        <fullName evidence="4">Putative DNA-binding transcriptional regulator YafY</fullName>
    </submittedName>
</protein>
<dbReference type="PROSITE" id="PS52050">
    <property type="entry name" value="WYL"/>
    <property type="match status" value="1"/>
</dbReference>